<keyword evidence="5" id="KW-0238">DNA-binding</keyword>
<evidence type="ECO:0000256" key="8">
    <source>
        <dbReference type="SAM" id="MobiDB-lite"/>
    </source>
</evidence>
<evidence type="ECO:0000259" key="9">
    <source>
        <dbReference type="PROSITE" id="PS50158"/>
    </source>
</evidence>
<evidence type="ECO:0000256" key="3">
    <source>
        <dbReference type="ARBA" id="ARBA00022771"/>
    </source>
</evidence>
<evidence type="ECO:0000259" key="10">
    <source>
        <dbReference type="PROSITE" id="PS50966"/>
    </source>
</evidence>
<dbReference type="PANTHER" id="PTHR31973">
    <property type="entry name" value="POLYPROTEIN, PUTATIVE-RELATED"/>
    <property type="match status" value="1"/>
</dbReference>
<evidence type="ECO:0000256" key="4">
    <source>
        <dbReference type="ARBA" id="ARBA00022833"/>
    </source>
</evidence>
<evidence type="ECO:0000256" key="2">
    <source>
        <dbReference type="ARBA" id="ARBA00022723"/>
    </source>
</evidence>
<feature type="domain" description="CCHC-type" evidence="9">
    <location>
        <begin position="489"/>
        <end position="503"/>
    </location>
</feature>
<evidence type="ECO:0000256" key="5">
    <source>
        <dbReference type="ARBA" id="ARBA00023125"/>
    </source>
</evidence>
<comment type="caution">
    <text evidence="11">The sequence shown here is derived from an EMBL/GenBank/DDBJ whole genome shotgun (WGS) entry which is preliminary data.</text>
</comment>
<dbReference type="Proteomes" id="UP001408789">
    <property type="component" value="Unassembled WGS sequence"/>
</dbReference>
<evidence type="ECO:0008006" key="13">
    <source>
        <dbReference type="Google" id="ProtNLM"/>
    </source>
</evidence>
<keyword evidence="2" id="KW-0479">Metal-binding</keyword>
<feature type="region of interest" description="Disordered" evidence="8">
    <location>
        <begin position="434"/>
        <end position="504"/>
    </location>
</feature>
<evidence type="ECO:0000256" key="6">
    <source>
        <dbReference type="ARBA" id="ARBA00023172"/>
    </source>
</evidence>
<evidence type="ECO:0000256" key="7">
    <source>
        <dbReference type="PROSITE-ProRule" id="PRU00047"/>
    </source>
</evidence>
<sequence>MNDDENDDRFLVRQALTQKDVDVIYASGYASLFTIKLHHGGKFTRFPDRRYVDGKIDHIDMIDIDKFCVHDLDHVMLRLGYNEDEPIYYHFLVPENLSSWTWFLECLGEDLDLDVRSNFTFVSDRQKGLLPAMANVFPSAEHRYCLRHIHENFKGTFKGKEYKDMLWKAATSTTVVHFKRAMDVLKEFNTDAHEWLSKIPPEHWSRSHFSGRALSDVLLNNMCEVFNGKISEGRDKPIYSALEFIREYLMRRIVTALKTIEKSEGLLTPTTTKLFEKIKNEAAGYTATWNGGELYQVTWNGGSNSDQVVVNLEDKTCACRRWELTGIPCKHAVAAIWIKSRNSEEVGYLESWVNPVYSMERWKQVYSFRINPINGRGMWDKTDVATTLSPPTHHTPVGRPKKARKRSAVEMEDLNSCGRISKKNSIMTCSKCGNKGHNQRTCKGQGGSSTVHEGNGRAATIQQPTLKKHKQSMGQQSQGSQRMPKKNTCGKCGGKGHNARTCKA</sequence>
<feature type="compositionally biased region" description="Low complexity" evidence="8">
    <location>
        <begin position="472"/>
        <end position="490"/>
    </location>
</feature>
<dbReference type="GO" id="GO:0004803">
    <property type="term" value="F:transposase activity"/>
    <property type="evidence" value="ECO:0007669"/>
    <property type="project" value="InterPro"/>
</dbReference>
<evidence type="ECO:0000313" key="12">
    <source>
        <dbReference type="Proteomes" id="UP001408789"/>
    </source>
</evidence>
<dbReference type="InterPro" id="IPR001207">
    <property type="entry name" value="Transposase_mutator"/>
</dbReference>
<feature type="domain" description="CCHC-type" evidence="9">
    <location>
        <begin position="429"/>
        <end position="443"/>
    </location>
</feature>
<accession>A0AAP0CVJ7</accession>
<dbReference type="PROSITE" id="PS50158">
    <property type="entry name" value="ZF_CCHC"/>
    <property type="match status" value="2"/>
</dbReference>
<dbReference type="GO" id="GO:0006313">
    <property type="term" value="P:DNA transposition"/>
    <property type="evidence" value="ECO:0007669"/>
    <property type="project" value="InterPro"/>
</dbReference>
<dbReference type="Gene3D" id="4.10.60.10">
    <property type="entry name" value="Zinc finger, CCHC-type"/>
    <property type="match status" value="1"/>
</dbReference>
<dbReference type="PANTHER" id="PTHR31973:SF190">
    <property type="entry name" value="MULE TRANSPOSASE DOMAIN-CONTAINING PROTEIN"/>
    <property type="match status" value="1"/>
</dbReference>
<organism evidence="11 12">
    <name type="scientific">Deinandra increscens subsp. villosa</name>
    <dbReference type="NCBI Taxonomy" id="3103831"/>
    <lineage>
        <taxon>Eukaryota</taxon>
        <taxon>Viridiplantae</taxon>
        <taxon>Streptophyta</taxon>
        <taxon>Embryophyta</taxon>
        <taxon>Tracheophyta</taxon>
        <taxon>Spermatophyta</taxon>
        <taxon>Magnoliopsida</taxon>
        <taxon>eudicotyledons</taxon>
        <taxon>Gunneridae</taxon>
        <taxon>Pentapetalae</taxon>
        <taxon>asterids</taxon>
        <taxon>campanulids</taxon>
        <taxon>Asterales</taxon>
        <taxon>Asteraceae</taxon>
        <taxon>Asteroideae</taxon>
        <taxon>Heliantheae alliance</taxon>
        <taxon>Madieae</taxon>
        <taxon>Madiinae</taxon>
        <taxon>Deinandra</taxon>
    </lineage>
</organism>
<reference evidence="11 12" key="1">
    <citation type="submission" date="2024-04" db="EMBL/GenBank/DDBJ databases">
        <title>The reference genome of an endangered Asteraceae, Deinandra increscens subsp. villosa, native to the Central Coast of California.</title>
        <authorList>
            <person name="Guilliams M."/>
            <person name="Hasenstab-Lehman K."/>
            <person name="Meyer R."/>
            <person name="Mcevoy S."/>
        </authorList>
    </citation>
    <scope>NUCLEOTIDE SEQUENCE [LARGE SCALE GENOMIC DNA]</scope>
    <source>
        <tissue evidence="11">Leaf</tissue>
    </source>
</reference>
<dbReference type="Pfam" id="PF04434">
    <property type="entry name" value="SWIM"/>
    <property type="match status" value="1"/>
</dbReference>
<dbReference type="PROSITE" id="PS01007">
    <property type="entry name" value="TRANSPOSASE_MUTATOR"/>
    <property type="match status" value="1"/>
</dbReference>
<keyword evidence="1" id="KW-0815">Transposition</keyword>
<name>A0AAP0CVJ7_9ASTR</name>
<dbReference type="AlphaFoldDB" id="A0AAP0CVJ7"/>
<feature type="domain" description="SWIM-type" evidence="10">
    <location>
        <begin position="308"/>
        <end position="340"/>
    </location>
</feature>
<evidence type="ECO:0000256" key="1">
    <source>
        <dbReference type="ARBA" id="ARBA00022578"/>
    </source>
</evidence>
<dbReference type="InterPro" id="IPR006564">
    <property type="entry name" value="Znf_PMZ"/>
</dbReference>
<dbReference type="Pfam" id="PF26130">
    <property type="entry name" value="PB1-like"/>
    <property type="match status" value="1"/>
</dbReference>
<keyword evidence="6" id="KW-0233">DNA recombination</keyword>
<keyword evidence="3 7" id="KW-0863">Zinc-finger</keyword>
<keyword evidence="4" id="KW-0862">Zinc</keyword>
<dbReference type="GO" id="GO:0008270">
    <property type="term" value="F:zinc ion binding"/>
    <property type="evidence" value="ECO:0007669"/>
    <property type="project" value="UniProtKB-KW"/>
</dbReference>
<dbReference type="SMART" id="SM00575">
    <property type="entry name" value="ZnF_PMZ"/>
    <property type="match status" value="1"/>
</dbReference>
<proteinExistence type="predicted"/>
<dbReference type="GO" id="GO:0003677">
    <property type="term" value="F:DNA binding"/>
    <property type="evidence" value="ECO:0007669"/>
    <property type="project" value="UniProtKB-KW"/>
</dbReference>
<feature type="region of interest" description="Disordered" evidence="8">
    <location>
        <begin position="387"/>
        <end position="410"/>
    </location>
</feature>
<protein>
    <recommendedName>
        <fullName evidence="13">SWIM-type domain-containing protein</fullName>
    </recommendedName>
</protein>
<dbReference type="PROSITE" id="PS50966">
    <property type="entry name" value="ZF_SWIM"/>
    <property type="match status" value="1"/>
</dbReference>
<dbReference type="InterPro" id="IPR058594">
    <property type="entry name" value="PB1-like_dom_pln"/>
</dbReference>
<dbReference type="SMART" id="SM00343">
    <property type="entry name" value="ZnF_C2HC"/>
    <property type="match status" value="2"/>
</dbReference>
<keyword evidence="12" id="KW-1185">Reference proteome</keyword>
<evidence type="ECO:0000313" key="11">
    <source>
        <dbReference type="EMBL" id="KAK9061280.1"/>
    </source>
</evidence>
<dbReference type="InterPro" id="IPR001878">
    <property type="entry name" value="Znf_CCHC"/>
</dbReference>
<dbReference type="EMBL" id="JBCNJP010000019">
    <property type="protein sequence ID" value="KAK9061280.1"/>
    <property type="molecule type" value="Genomic_DNA"/>
</dbReference>
<dbReference type="InterPro" id="IPR007527">
    <property type="entry name" value="Znf_SWIM"/>
</dbReference>
<gene>
    <name evidence="11" type="ORF">SSX86_018460</name>
</gene>